<dbReference type="Proteomes" id="UP000016843">
    <property type="component" value="Unassembled WGS sequence"/>
</dbReference>
<comment type="caution">
    <text evidence="1">The sequence shown here is derived from an EMBL/GenBank/DDBJ whole genome shotgun (WGS) entry which is preliminary data.</text>
</comment>
<evidence type="ECO:0000313" key="2">
    <source>
        <dbReference type="Proteomes" id="UP000016843"/>
    </source>
</evidence>
<keyword evidence="2" id="KW-1185">Reference proteome</keyword>
<name>U5C5X6_9BACT</name>
<accession>U5C5X6</accession>
<dbReference type="EMBL" id="AWXR01000005">
    <property type="protein sequence ID" value="ERM84326.1"/>
    <property type="molecule type" value="Genomic_DNA"/>
</dbReference>
<gene>
    <name evidence="1" type="ORF">P872_14875</name>
</gene>
<protein>
    <submittedName>
        <fullName evidence="1">Uncharacterized protein</fullName>
    </submittedName>
</protein>
<dbReference type="AlphaFoldDB" id="U5C5X6"/>
<sequence length="46" mass="5419">MKWEKQFLLYKKIHKGFGKEKSVCKKSVTMSLEFWALGDGTPWTIL</sequence>
<organism evidence="1 2">
    <name type="scientific">Rhodonellum psychrophilum GCM71 = DSM 17998</name>
    <dbReference type="NCBI Taxonomy" id="1123057"/>
    <lineage>
        <taxon>Bacteria</taxon>
        <taxon>Pseudomonadati</taxon>
        <taxon>Bacteroidota</taxon>
        <taxon>Cytophagia</taxon>
        <taxon>Cytophagales</taxon>
        <taxon>Cytophagaceae</taxon>
        <taxon>Rhodonellum</taxon>
    </lineage>
</organism>
<reference evidence="1 2" key="1">
    <citation type="journal article" date="2013" name="Genome Announc.">
        <title>Draft Genome Sequence of the Psychrophilic and Alkaliphilic Rhodonellum psychrophilum Strain GCM71T.</title>
        <authorList>
            <person name="Hauptmann A.L."/>
            <person name="Glaring M.A."/>
            <person name="Hallin P.F."/>
            <person name="Prieme A."/>
            <person name="Stougaard P."/>
        </authorList>
    </citation>
    <scope>NUCLEOTIDE SEQUENCE [LARGE SCALE GENOMIC DNA]</scope>
    <source>
        <strain evidence="1 2">GCM71</strain>
    </source>
</reference>
<evidence type="ECO:0000313" key="1">
    <source>
        <dbReference type="EMBL" id="ERM84326.1"/>
    </source>
</evidence>
<proteinExistence type="predicted"/>